<feature type="transmembrane region" description="Helical" evidence="7">
    <location>
        <begin position="115"/>
        <end position="135"/>
    </location>
</feature>
<feature type="domain" description="Cytochrome b561" evidence="8">
    <location>
        <begin position="115"/>
        <end position="172"/>
    </location>
</feature>
<dbReference type="OrthoDB" id="432881at2759"/>
<feature type="transmembrane region" description="Helical" evidence="7">
    <location>
        <begin position="147"/>
        <end position="178"/>
    </location>
</feature>
<dbReference type="GO" id="GO:0016020">
    <property type="term" value="C:membrane"/>
    <property type="evidence" value="ECO:0007669"/>
    <property type="project" value="UniProtKB-SubCell"/>
</dbReference>
<dbReference type="Proteomes" id="UP000002748">
    <property type="component" value="Unassembled WGS sequence"/>
</dbReference>
<reference evidence="9 10" key="1">
    <citation type="journal article" date="2012" name="Eukaryot. Cell">
        <title>Draft genome sequence of CBS 2479, the standard type strain of Trichosporon asahii.</title>
        <authorList>
            <person name="Yang R.Y."/>
            <person name="Li H.T."/>
            <person name="Zhu H."/>
            <person name="Zhou G.P."/>
            <person name="Wang M."/>
            <person name="Wang L."/>
        </authorList>
    </citation>
    <scope>NUCLEOTIDE SEQUENCE [LARGE SCALE GENOMIC DNA]</scope>
    <source>
        <strain evidence="10">ATCC 90039 / CBS 2479 / JCM 2466 / KCTC 7840 / NCYC 2677 / UAMH 7654</strain>
    </source>
</reference>
<keyword evidence="3 7" id="KW-0812">Transmembrane</keyword>
<evidence type="ECO:0000256" key="1">
    <source>
        <dbReference type="ARBA" id="ARBA00004370"/>
    </source>
</evidence>
<comment type="caution">
    <text evidence="9">The sequence shown here is derived from an EMBL/GenBank/DDBJ whole genome shotgun (WGS) entry which is preliminary data.</text>
</comment>
<evidence type="ECO:0000259" key="8">
    <source>
        <dbReference type="Pfam" id="PF03188"/>
    </source>
</evidence>
<proteinExistence type="predicted"/>
<sequence>MRRRSFTDQPLLDEQGNPSPAAAVAAERRWWDFETIAPTPRDKLSLSLIFAGLALFLPTVWLLVLTDNPSSKPYFTPHAPLNALAISCFVLGIVPVQPPTPGAVLRAERLSAHQAWLLGLGIPAMLVGTGFMWYNKENNGAEHYTTWHAWFGCLTLTWALLQAAIGAGSVWAGGWVFGGGARARSVYKYHRPDL</sequence>
<evidence type="ECO:0000256" key="4">
    <source>
        <dbReference type="ARBA" id="ARBA00022982"/>
    </source>
</evidence>
<dbReference type="VEuPathDB" id="FungiDB:A1Q1_00101"/>
<protein>
    <recommendedName>
        <fullName evidence="8">Cytochrome b561 domain-containing protein</fullName>
    </recommendedName>
</protein>
<accession>J8TS93</accession>
<dbReference type="AlphaFoldDB" id="J8TS93"/>
<evidence type="ECO:0000313" key="10">
    <source>
        <dbReference type="Proteomes" id="UP000002748"/>
    </source>
</evidence>
<dbReference type="KEGG" id="tasa:A1Q1_00101"/>
<evidence type="ECO:0000256" key="6">
    <source>
        <dbReference type="ARBA" id="ARBA00023136"/>
    </source>
</evidence>
<dbReference type="Gene3D" id="1.20.120.1770">
    <property type="match status" value="1"/>
</dbReference>
<comment type="subcellular location">
    <subcellularLocation>
        <location evidence="1">Membrane</location>
    </subcellularLocation>
</comment>
<dbReference type="HOGENOM" id="CLU_1403340_0_0_1"/>
<evidence type="ECO:0000256" key="7">
    <source>
        <dbReference type="SAM" id="Phobius"/>
    </source>
</evidence>
<dbReference type="RefSeq" id="XP_014184417.1">
    <property type="nucleotide sequence ID" value="XM_014328942.1"/>
</dbReference>
<keyword evidence="5 7" id="KW-1133">Transmembrane helix</keyword>
<keyword evidence="2" id="KW-0813">Transport</keyword>
<evidence type="ECO:0000256" key="2">
    <source>
        <dbReference type="ARBA" id="ARBA00022448"/>
    </source>
</evidence>
<feature type="transmembrane region" description="Helical" evidence="7">
    <location>
        <begin position="75"/>
        <end position="94"/>
    </location>
</feature>
<keyword evidence="6 7" id="KW-0472">Membrane</keyword>
<evidence type="ECO:0000313" key="9">
    <source>
        <dbReference type="EMBL" id="EJT53094.1"/>
    </source>
</evidence>
<gene>
    <name evidence="9" type="ORF">A1Q1_00101</name>
</gene>
<evidence type="ECO:0000256" key="5">
    <source>
        <dbReference type="ARBA" id="ARBA00022989"/>
    </source>
</evidence>
<dbReference type="Pfam" id="PF03188">
    <property type="entry name" value="Cytochrom_B561"/>
    <property type="match status" value="1"/>
</dbReference>
<dbReference type="InterPro" id="IPR006593">
    <property type="entry name" value="Cyt_b561/ferric_Rdtase_TM"/>
</dbReference>
<organism evidence="9 10">
    <name type="scientific">Trichosporon asahii var. asahii (strain ATCC 90039 / CBS 2479 / JCM 2466 / KCTC 7840 / NBRC 103889/ NCYC 2677 / UAMH 7654)</name>
    <name type="common">Yeast</name>
    <dbReference type="NCBI Taxonomy" id="1186058"/>
    <lineage>
        <taxon>Eukaryota</taxon>
        <taxon>Fungi</taxon>
        <taxon>Dikarya</taxon>
        <taxon>Basidiomycota</taxon>
        <taxon>Agaricomycotina</taxon>
        <taxon>Tremellomycetes</taxon>
        <taxon>Trichosporonales</taxon>
        <taxon>Trichosporonaceae</taxon>
        <taxon>Trichosporon</taxon>
    </lineage>
</organism>
<dbReference type="GeneID" id="25983615"/>
<name>J8TS93_TRIAS</name>
<feature type="transmembrane region" description="Helical" evidence="7">
    <location>
        <begin position="44"/>
        <end position="63"/>
    </location>
</feature>
<dbReference type="EMBL" id="ALBS01000009">
    <property type="protein sequence ID" value="EJT53094.1"/>
    <property type="molecule type" value="Genomic_DNA"/>
</dbReference>
<keyword evidence="4" id="KW-0249">Electron transport</keyword>
<evidence type="ECO:0000256" key="3">
    <source>
        <dbReference type="ARBA" id="ARBA00022692"/>
    </source>
</evidence>